<dbReference type="AlphaFoldDB" id="A0A8T2V9I7"/>
<gene>
    <name evidence="1" type="ORF">KP509_03G089600</name>
</gene>
<keyword evidence="2" id="KW-1185">Reference proteome</keyword>
<dbReference type="EMBL" id="CM035408">
    <property type="protein sequence ID" value="KAH7442453.1"/>
    <property type="molecule type" value="Genomic_DNA"/>
</dbReference>
<reference evidence="1" key="1">
    <citation type="submission" date="2021-08" db="EMBL/GenBank/DDBJ databases">
        <title>WGS assembly of Ceratopteris richardii.</title>
        <authorList>
            <person name="Marchant D.B."/>
            <person name="Chen G."/>
            <person name="Jenkins J."/>
            <person name="Shu S."/>
            <person name="Leebens-Mack J."/>
            <person name="Grimwood J."/>
            <person name="Schmutz J."/>
            <person name="Soltis P."/>
            <person name="Soltis D."/>
            <person name="Chen Z.-H."/>
        </authorList>
    </citation>
    <scope>NUCLEOTIDE SEQUENCE</scope>
    <source>
        <strain evidence="1">Whitten #5841</strain>
        <tissue evidence="1">Leaf</tissue>
    </source>
</reference>
<accession>A0A8T2V9I7</accession>
<sequence length="189" mass="21422">MSSIFSVDAWASASSAHIDSLFSVEPFQRSDDPYDLERADDSMFSVESFKSSNSQCNAAQPNAPLDLPSNPTIDLPSDSSACGATKKQSKLNLRFKRRSRECMVQNNHHMKIKTIQKDVEVWLIKVKAGCMHSLKRRDILSVQKNMLEIKMYLGGRTFSIIKKRLYSIQLQVTGQLMFHSHGIFVHKDP</sequence>
<protein>
    <submittedName>
        <fullName evidence="1">Uncharacterized protein</fullName>
    </submittedName>
</protein>
<organism evidence="1 2">
    <name type="scientific">Ceratopteris richardii</name>
    <name type="common">Triangle waterfern</name>
    <dbReference type="NCBI Taxonomy" id="49495"/>
    <lineage>
        <taxon>Eukaryota</taxon>
        <taxon>Viridiplantae</taxon>
        <taxon>Streptophyta</taxon>
        <taxon>Embryophyta</taxon>
        <taxon>Tracheophyta</taxon>
        <taxon>Polypodiopsida</taxon>
        <taxon>Polypodiidae</taxon>
        <taxon>Polypodiales</taxon>
        <taxon>Pteridineae</taxon>
        <taxon>Pteridaceae</taxon>
        <taxon>Parkerioideae</taxon>
        <taxon>Ceratopteris</taxon>
    </lineage>
</organism>
<comment type="caution">
    <text evidence="1">The sequence shown here is derived from an EMBL/GenBank/DDBJ whole genome shotgun (WGS) entry which is preliminary data.</text>
</comment>
<dbReference type="Proteomes" id="UP000825935">
    <property type="component" value="Chromosome 3"/>
</dbReference>
<evidence type="ECO:0000313" key="2">
    <source>
        <dbReference type="Proteomes" id="UP000825935"/>
    </source>
</evidence>
<proteinExistence type="predicted"/>
<name>A0A8T2V9I7_CERRI</name>
<evidence type="ECO:0000313" key="1">
    <source>
        <dbReference type="EMBL" id="KAH7442453.1"/>
    </source>
</evidence>